<evidence type="ECO:0000313" key="2">
    <source>
        <dbReference type="Proteomes" id="UP001318682"/>
    </source>
</evidence>
<gene>
    <name evidence="1" type="ORF">ROLI_044830</name>
</gene>
<evidence type="ECO:0000313" key="1">
    <source>
        <dbReference type="EMBL" id="WVX51382.1"/>
    </source>
</evidence>
<dbReference type="EMBL" id="CP143423">
    <property type="protein sequence ID" value="WVX51382.1"/>
    <property type="molecule type" value="Genomic_DNA"/>
</dbReference>
<proteinExistence type="predicted"/>
<protein>
    <submittedName>
        <fullName evidence="1">Uncharacterized protein</fullName>
    </submittedName>
</protein>
<accession>A0ABZ2BZ50</accession>
<reference evidence="1 2" key="1">
    <citation type="submission" date="2015-07" db="EMBL/GenBank/DDBJ databases">
        <authorList>
            <person name="Voget S."/>
            <person name="Dogs M."/>
            <person name="Brinkhoff T.H."/>
            <person name="Daniel R."/>
        </authorList>
    </citation>
    <scope>NUCLEOTIDE SEQUENCE [LARGE SCALE GENOMIC DNA]</scope>
    <source>
        <strain evidence="1 2">B14</strain>
    </source>
</reference>
<organism evidence="1 2">
    <name type="scientific">Roseobacter fucihabitans</name>
    <dbReference type="NCBI Taxonomy" id="1537242"/>
    <lineage>
        <taxon>Bacteria</taxon>
        <taxon>Pseudomonadati</taxon>
        <taxon>Pseudomonadota</taxon>
        <taxon>Alphaproteobacteria</taxon>
        <taxon>Rhodobacterales</taxon>
        <taxon>Roseobacteraceae</taxon>
        <taxon>Roseobacter</taxon>
    </lineage>
</organism>
<name>A0ABZ2BZ50_9RHOB</name>
<keyword evidence="2" id="KW-1185">Reference proteome</keyword>
<reference evidence="2" key="2">
    <citation type="submission" date="2024-01" db="EMBL/GenBank/DDBJ databases">
        <title>Roseobacter fucihabitans sp. nov., isolated from the brown alga Fucus spiralis.</title>
        <authorList>
            <person name="Hahnke S."/>
            <person name="Berger M."/>
            <person name="Schlingloff A."/>
            <person name="Athale I."/>
            <person name="Neumann-Schaal M."/>
            <person name="Adenaya A."/>
            <person name="Poehlein A."/>
            <person name="Daniel R."/>
            <person name="Pertersen J."/>
            <person name="Brinkhoff T."/>
        </authorList>
    </citation>
    <scope>NUCLEOTIDE SEQUENCE [LARGE SCALE GENOMIC DNA]</scope>
    <source>
        <strain evidence="2">B14</strain>
    </source>
</reference>
<dbReference type="Proteomes" id="UP001318682">
    <property type="component" value="Chromosome"/>
</dbReference>
<sequence length="32" mass="3750">MKYFELPDDLVLPTVEEIVEIDLRPLNSSKFV</sequence>